<keyword evidence="2" id="KW-1185">Reference proteome</keyword>
<dbReference type="AlphaFoldDB" id="A0A4C1WB61"/>
<dbReference type="EMBL" id="BGZK01000508">
    <property type="protein sequence ID" value="GBP47729.1"/>
    <property type="molecule type" value="Genomic_DNA"/>
</dbReference>
<evidence type="ECO:0000313" key="1">
    <source>
        <dbReference type="EMBL" id="GBP47729.1"/>
    </source>
</evidence>
<sequence length="232" mass="24594">MANISYAVPGASETTALLQLRRGLTDDLQPPASQVLIGSNPDDPDADIESWCSIDEVIVKHKDLKGIDSLLSGDATIPIQRHERVQHVVAYYNRRASAAKLRYHSYKGLKAGGFISKSLPKFCSNNKIELQVIGLRLVEREDSASDVGIKNSVGNTTVAQAHREAESNAVVAEPVGAACKAKGTLSGILLLTASPCRASLAPPGGCCGGYGREEKNHSAIHPPPSALADVVY</sequence>
<protein>
    <submittedName>
        <fullName evidence="1">Uncharacterized protein</fullName>
    </submittedName>
</protein>
<dbReference type="OrthoDB" id="116216at2759"/>
<organism evidence="1 2">
    <name type="scientific">Eumeta variegata</name>
    <name type="common">Bagworm moth</name>
    <name type="synonym">Eumeta japonica</name>
    <dbReference type="NCBI Taxonomy" id="151549"/>
    <lineage>
        <taxon>Eukaryota</taxon>
        <taxon>Metazoa</taxon>
        <taxon>Ecdysozoa</taxon>
        <taxon>Arthropoda</taxon>
        <taxon>Hexapoda</taxon>
        <taxon>Insecta</taxon>
        <taxon>Pterygota</taxon>
        <taxon>Neoptera</taxon>
        <taxon>Endopterygota</taxon>
        <taxon>Lepidoptera</taxon>
        <taxon>Glossata</taxon>
        <taxon>Ditrysia</taxon>
        <taxon>Tineoidea</taxon>
        <taxon>Psychidae</taxon>
        <taxon>Oiketicinae</taxon>
        <taxon>Eumeta</taxon>
    </lineage>
</organism>
<accession>A0A4C1WB61</accession>
<reference evidence="1 2" key="1">
    <citation type="journal article" date="2019" name="Commun. Biol.">
        <title>The bagworm genome reveals a unique fibroin gene that provides high tensile strength.</title>
        <authorList>
            <person name="Kono N."/>
            <person name="Nakamura H."/>
            <person name="Ohtoshi R."/>
            <person name="Tomita M."/>
            <person name="Numata K."/>
            <person name="Arakawa K."/>
        </authorList>
    </citation>
    <scope>NUCLEOTIDE SEQUENCE [LARGE SCALE GENOMIC DNA]</scope>
</reference>
<name>A0A4C1WB61_EUMVA</name>
<evidence type="ECO:0000313" key="2">
    <source>
        <dbReference type="Proteomes" id="UP000299102"/>
    </source>
</evidence>
<proteinExistence type="predicted"/>
<gene>
    <name evidence="1" type="ORF">EVAR_14261_1</name>
</gene>
<comment type="caution">
    <text evidence="1">The sequence shown here is derived from an EMBL/GenBank/DDBJ whole genome shotgun (WGS) entry which is preliminary data.</text>
</comment>
<dbReference type="Proteomes" id="UP000299102">
    <property type="component" value="Unassembled WGS sequence"/>
</dbReference>